<keyword evidence="1" id="KW-0175">Coiled coil</keyword>
<accession>A0A6L2PBS4</accession>
<sequence length="229" mass="26560">MDQKKKMQGDKKPTAANSALLDPKKIGGGTAAKSASNQTDAHRYRLRSLQAWAGQTDARRAPLWHAVLDTQRRENHDLRMQLAEERRERLELADRVARMERRQERMSRPLHRGFSGGGRLSGNIQDFLEDSQMKVKSEKMILIRTDYPLINYLHGIRFRSFWWTLSLTTSTRGHHTFRGYGRLQEQLVSDLWDIGELSVGGAKVKESEFCCLEQILDRTLMFFNINLTW</sequence>
<comment type="caution">
    <text evidence="3">The sequence shown here is derived from an EMBL/GenBank/DDBJ whole genome shotgun (WGS) entry which is preliminary data.</text>
</comment>
<name>A0A6L2PBS4_TANCI</name>
<organism evidence="3">
    <name type="scientific">Tanacetum cinerariifolium</name>
    <name type="common">Dalmatian daisy</name>
    <name type="synonym">Chrysanthemum cinerariifolium</name>
    <dbReference type="NCBI Taxonomy" id="118510"/>
    <lineage>
        <taxon>Eukaryota</taxon>
        <taxon>Viridiplantae</taxon>
        <taxon>Streptophyta</taxon>
        <taxon>Embryophyta</taxon>
        <taxon>Tracheophyta</taxon>
        <taxon>Spermatophyta</taxon>
        <taxon>Magnoliopsida</taxon>
        <taxon>eudicotyledons</taxon>
        <taxon>Gunneridae</taxon>
        <taxon>Pentapetalae</taxon>
        <taxon>asterids</taxon>
        <taxon>campanulids</taxon>
        <taxon>Asterales</taxon>
        <taxon>Asteraceae</taxon>
        <taxon>Asteroideae</taxon>
        <taxon>Anthemideae</taxon>
        <taxon>Anthemidinae</taxon>
        <taxon>Tanacetum</taxon>
    </lineage>
</organism>
<keyword evidence="3" id="KW-0489">Methyltransferase</keyword>
<dbReference type="EMBL" id="BKCJ010010958">
    <property type="protein sequence ID" value="GEU93934.1"/>
    <property type="molecule type" value="Genomic_DNA"/>
</dbReference>
<reference evidence="3" key="1">
    <citation type="journal article" date="2019" name="Sci. Rep.">
        <title>Draft genome of Tanacetum cinerariifolium, the natural source of mosquito coil.</title>
        <authorList>
            <person name="Yamashiro T."/>
            <person name="Shiraishi A."/>
            <person name="Satake H."/>
            <person name="Nakayama K."/>
        </authorList>
    </citation>
    <scope>NUCLEOTIDE SEQUENCE</scope>
</reference>
<feature type="coiled-coil region" evidence="1">
    <location>
        <begin position="68"/>
        <end position="102"/>
    </location>
</feature>
<feature type="region of interest" description="Disordered" evidence="2">
    <location>
        <begin position="1"/>
        <end position="39"/>
    </location>
</feature>
<evidence type="ECO:0000313" key="3">
    <source>
        <dbReference type="EMBL" id="GEU93934.1"/>
    </source>
</evidence>
<dbReference type="GO" id="GO:0032259">
    <property type="term" value="P:methylation"/>
    <property type="evidence" value="ECO:0007669"/>
    <property type="project" value="UniProtKB-KW"/>
</dbReference>
<dbReference type="AlphaFoldDB" id="A0A6L2PBS4"/>
<proteinExistence type="predicted"/>
<gene>
    <name evidence="3" type="ORF">Tci_065912</name>
</gene>
<feature type="compositionally biased region" description="Basic and acidic residues" evidence="2">
    <location>
        <begin position="1"/>
        <end position="13"/>
    </location>
</feature>
<protein>
    <submittedName>
        <fullName evidence="3">Probable pectin methyltransferase QUA2</fullName>
    </submittedName>
</protein>
<dbReference type="GO" id="GO:0008168">
    <property type="term" value="F:methyltransferase activity"/>
    <property type="evidence" value="ECO:0007669"/>
    <property type="project" value="UniProtKB-KW"/>
</dbReference>
<evidence type="ECO:0000256" key="1">
    <source>
        <dbReference type="SAM" id="Coils"/>
    </source>
</evidence>
<keyword evidence="3" id="KW-0808">Transferase</keyword>
<evidence type="ECO:0000256" key="2">
    <source>
        <dbReference type="SAM" id="MobiDB-lite"/>
    </source>
</evidence>